<dbReference type="InterPro" id="IPR009057">
    <property type="entry name" value="Homeodomain-like_sf"/>
</dbReference>
<dbReference type="Proteomes" id="UP000228755">
    <property type="component" value="Unassembled WGS sequence"/>
</dbReference>
<evidence type="ECO:0000256" key="5">
    <source>
        <dbReference type="SAM" id="MobiDB-lite"/>
    </source>
</evidence>
<dbReference type="InterPro" id="IPR036271">
    <property type="entry name" value="Tet_transcr_reg_TetR-rel_C_sf"/>
</dbReference>
<dbReference type="AlphaFoldDB" id="A0A2M9HNU3"/>
<evidence type="ECO:0000256" key="4">
    <source>
        <dbReference type="PROSITE-ProRule" id="PRU00335"/>
    </source>
</evidence>
<feature type="region of interest" description="Disordered" evidence="5">
    <location>
        <begin position="1"/>
        <end position="21"/>
    </location>
</feature>
<gene>
    <name evidence="7" type="ORF">CUU80_09060</name>
</gene>
<name>A0A2M9HNU3_9BIFI</name>
<dbReference type="PRINTS" id="PR00455">
    <property type="entry name" value="HTHTETR"/>
</dbReference>
<keyword evidence="3" id="KW-0804">Transcription</keyword>
<proteinExistence type="predicted"/>
<dbReference type="PROSITE" id="PS50977">
    <property type="entry name" value="HTH_TETR_2"/>
    <property type="match status" value="1"/>
</dbReference>
<evidence type="ECO:0000256" key="1">
    <source>
        <dbReference type="ARBA" id="ARBA00023015"/>
    </source>
</evidence>
<accession>A0A2M9HNU3</accession>
<keyword evidence="8" id="KW-1185">Reference proteome</keyword>
<dbReference type="GO" id="GO:0000976">
    <property type="term" value="F:transcription cis-regulatory region binding"/>
    <property type="evidence" value="ECO:0007669"/>
    <property type="project" value="TreeGrafter"/>
</dbReference>
<evidence type="ECO:0000313" key="7">
    <source>
        <dbReference type="EMBL" id="PJM78449.1"/>
    </source>
</evidence>
<evidence type="ECO:0000313" key="8">
    <source>
        <dbReference type="Proteomes" id="UP000228755"/>
    </source>
</evidence>
<dbReference type="Pfam" id="PF00440">
    <property type="entry name" value="TetR_N"/>
    <property type="match status" value="1"/>
</dbReference>
<dbReference type="EMBL" id="PGLQ01000008">
    <property type="protein sequence ID" value="PJM78449.1"/>
    <property type="molecule type" value="Genomic_DNA"/>
</dbReference>
<comment type="caution">
    <text evidence="7">The sequence shown here is derived from an EMBL/GenBank/DDBJ whole genome shotgun (WGS) entry which is preliminary data.</text>
</comment>
<reference evidence="7 8" key="1">
    <citation type="submission" date="2017-11" db="EMBL/GenBank/DDBJ databases">
        <title>Draft genome sequences of strains TRE 1, TRE D, TRE H and TRI 7, isolated from tamarins, belonging to four potential novel Bifidobacterium species.</title>
        <authorList>
            <person name="Mattarelli P."/>
            <person name="Modesto M."/>
            <person name="Bonetti A."/>
            <person name="Puglisi E."/>
            <person name="Morelli L."/>
        </authorList>
    </citation>
    <scope>NUCLEOTIDE SEQUENCE [LARGE SCALE GENOMIC DNA]</scope>
    <source>
        <strain evidence="8">TRED</strain>
    </source>
</reference>
<dbReference type="SUPFAM" id="SSF48498">
    <property type="entry name" value="Tetracyclin repressor-like, C-terminal domain"/>
    <property type="match status" value="1"/>
</dbReference>
<dbReference type="GO" id="GO:0003700">
    <property type="term" value="F:DNA-binding transcription factor activity"/>
    <property type="evidence" value="ECO:0007669"/>
    <property type="project" value="TreeGrafter"/>
</dbReference>
<evidence type="ECO:0000256" key="2">
    <source>
        <dbReference type="ARBA" id="ARBA00023125"/>
    </source>
</evidence>
<evidence type="ECO:0000256" key="3">
    <source>
        <dbReference type="ARBA" id="ARBA00023163"/>
    </source>
</evidence>
<dbReference type="Gene3D" id="1.10.357.10">
    <property type="entry name" value="Tetracycline Repressor, domain 2"/>
    <property type="match status" value="1"/>
</dbReference>
<dbReference type="OrthoDB" id="7505659at2"/>
<dbReference type="PANTHER" id="PTHR30055:SF234">
    <property type="entry name" value="HTH-TYPE TRANSCRIPTIONAL REGULATOR BETI"/>
    <property type="match status" value="1"/>
</dbReference>
<protein>
    <submittedName>
        <fullName evidence="7">TetR/AcrR family transcriptional regulator</fullName>
    </submittedName>
</protein>
<organism evidence="7 8">
    <name type="scientific">Bifidobacterium scaligerum</name>
    <dbReference type="NCBI Taxonomy" id="2052656"/>
    <lineage>
        <taxon>Bacteria</taxon>
        <taxon>Bacillati</taxon>
        <taxon>Actinomycetota</taxon>
        <taxon>Actinomycetes</taxon>
        <taxon>Bifidobacteriales</taxon>
        <taxon>Bifidobacteriaceae</taxon>
        <taxon>Bifidobacterium</taxon>
    </lineage>
</organism>
<keyword evidence="2 4" id="KW-0238">DNA-binding</keyword>
<dbReference type="InterPro" id="IPR050109">
    <property type="entry name" value="HTH-type_TetR-like_transc_reg"/>
</dbReference>
<feature type="DNA-binding region" description="H-T-H motif" evidence="4">
    <location>
        <begin position="45"/>
        <end position="64"/>
    </location>
</feature>
<dbReference type="SUPFAM" id="SSF46689">
    <property type="entry name" value="Homeodomain-like"/>
    <property type="match status" value="1"/>
</dbReference>
<keyword evidence="1" id="KW-0805">Transcription regulation</keyword>
<dbReference type="InterPro" id="IPR001647">
    <property type="entry name" value="HTH_TetR"/>
</dbReference>
<dbReference type="PANTHER" id="PTHR30055">
    <property type="entry name" value="HTH-TYPE TRANSCRIPTIONAL REGULATOR RUTR"/>
    <property type="match status" value="1"/>
</dbReference>
<evidence type="ECO:0000259" key="6">
    <source>
        <dbReference type="PROSITE" id="PS50977"/>
    </source>
</evidence>
<sequence length="211" mass="23961">MAMARRAVEGGSNAPQSRLAPAERREQIIEAASRVIAQNGFWGFAVRQVADECGLTEPAVIYHFKNKVGLLIAVLEHRDREDMTIFAHTLGVEAEDVWNGMVDFGIRELCAALVARNAAQPEMVRLYTVLQGESLNDHHPAYQYFQQREERVLDNMTRAAERDGIENPRREALAALSMMDGIQVRWLREPDAVDLVAEWNAYADSRWPRRD</sequence>
<feature type="domain" description="HTH tetR-type" evidence="6">
    <location>
        <begin position="22"/>
        <end position="82"/>
    </location>
</feature>